<dbReference type="InterPro" id="IPR003010">
    <property type="entry name" value="C-N_Hydrolase"/>
</dbReference>
<proteinExistence type="predicted"/>
<feature type="domain" description="CN hydrolase" evidence="2">
    <location>
        <begin position="6"/>
        <end position="243"/>
    </location>
</feature>
<dbReference type="PANTHER" id="PTHR43674:SF2">
    <property type="entry name" value="BETA-UREIDOPROPIONASE"/>
    <property type="match status" value="1"/>
</dbReference>
<evidence type="ECO:0000259" key="2">
    <source>
        <dbReference type="PROSITE" id="PS50263"/>
    </source>
</evidence>
<dbReference type="Gene3D" id="3.60.110.10">
    <property type="entry name" value="Carbon-nitrogen hydrolase"/>
    <property type="match status" value="1"/>
</dbReference>
<sequence length="243" mass="26785">MPSPTVQIGLVQMPCSADIGTNLESASAGIRDCAARGAQIICLQELVATEYFCFEENYDHFELAEPTDGRTVSHFAGLAKELETVIIVPFFERRASGLYHNSAAVIDADGTTLGIYRKMHIPDDPGFLEKFYFSPGDLGFRVFDTRFGKISVLICWDQWFPEGARLAALAGAQIIFYPTAIGWHPTEPELREKYATGWEISMRAHAIANGSYVAAINRTGSEGNMSFWGRSFVAGPMGEILEQ</sequence>
<protein>
    <recommendedName>
        <fullName evidence="2">CN hydrolase domain-containing protein</fullName>
    </recommendedName>
</protein>
<dbReference type="PROSITE" id="PS50263">
    <property type="entry name" value="CN_HYDROLASE"/>
    <property type="match status" value="1"/>
</dbReference>
<dbReference type="InterPro" id="IPR036526">
    <property type="entry name" value="C-N_Hydrolase_sf"/>
</dbReference>
<name>A0A382X9Q2_9ZZZZ</name>
<evidence type="ECO:0000256" key="1">
    <source>
        <dbReference type="ARBA" id="ARBA00022801"/>
    </source>
</evidence>
<dbReference type="InterPro" id="IPR050345">
    <property type="entry name" value="Aliph_Amidase/BUP"/>
</dbReference>
<dbReference type="FunFam" id="3.60.110.10:FF:000010">
    <property type="entry name" value="Carbon-nitrogen hydrolase"/>
    <property type="match status" value="1"/>
</dbReference>
<dbReference type="Pfam" id="PF00795">
    <property type="entry name" value="CN_hydrolase"/>
    <property type="match status" value="1"/>
</dbReference>
<organism evidence="3">
    <name type="scientific">marine metagenome</name>
    <dbReference type="NCBI Taxonomy" id="408172"/>
    <lineage>
        <taxon>unclassified sequences</taxon>
        <taxon>metagenomes</taxon>
        <taxon>ecological metagenomes</taxon>
    </lineage>
</organism>
<dbReference type="SUPFAM" id="SSF56317">
    <property type="entry name" value="Carbon-nitrogen hydrolase"/>
    <property type="match status" value="1"/>
</dbReference>
<dbReference type="PANTHER" id="PTHR43674">
    <property type="entry name" value="NITRILASE C965.09-RELATED"/>
    <property type="match status" value="1"/>
</dbReference>
<accession>A0A382X9Q2</accession>
<dbReference type="GO" id="GO:0050126">
    <property type="term" value="F:N-carbamoylputrescine amidase activity"/>
    <property type="evidence" value="ECO:0007669"/>
    <property type="project" value="TreeGrafter"/>
</dbReference>
<gene>
    <name evidence="3" type="ORF">METZ01_LOCUS420770</name>
</gene>
<evidence type="ECO:0000313" key="3">
    <source>
        <dbReference type="EMBL" id="SVD67916.1"/>
    </source>
</evidence>
<dbReference type="EMBL" id="UINC01166133">
    <property type="protein sequence ID" value="SVD67916.1"/>
    <property type="molecule type" value="Genomic_DNA"/>
</dbReference>
<feature type="non-terminal residue" evidence="3">
    <location>
        <position position="243"/>
    </location>
</feature>
<reference evidence="3" key="1">
    <citation type="submission" date="2018-05" db="EMBL/GenBank/DDBJ databases">
        <authorList>
            <person name="Lanie J.A."/>
            <person name="Ng W.-L."/>
            <person name="Kazmierczak K.M."/>
            <person name="Andrzejewski T.M."/>
            <person name="Davidsen T.M."/>
            <person name="Wayne K.J."/>
            <person name="Tettelin H."/>
            <person name="Glass J.I."/>
            <person name="Rusch D."/>
            <person name="Podicherti R."/>
            <person name="Tsui H.-C.T."/>
            <person name="Winkler M.E."/>
        </authorList>
    </citation>
    <scope>NUCLEOTIDE SEQUENCE</scope>
</reference>
<dbReference type="CDD" id="cd07573">
    <property type="entry name" value="CPA"/>
    <property type="match status" value="1"/>
</dbReference>
<keyword evidence="1" id="KW-0378">Hydrolase</keyword>
<dbReference type="GO" id="GO:0033388">
    <property type="term" value="P:putrescine biosynthetic process from arginine"/>
    <property type="evidence" value="ECO:0007669"/>
    <property type="project" value="TreeGrafter"/>
</dbReference>
<dbReference type="AlphaFoldDB" id="A0A382X9Q2"/>